<dbReference type="NCBIfam" id="NF003818">
    <property type="entry name" value="PRK05409.1"/>
    <property type="match status" value="1"/>
</dbReference>
<dbReference type="Pfam" id="PF05114">
    <property type="entry name" value="MbnB_TglH_ChrH"/>
    <property type="match status" value="1"/>
</dbReference>
<gene>
    <name evidence="1" type="ORF">AVDCRST_MAG74-2373</name>
</gene>
<dbReference type="EMBL" id="CADCUR010000221">
    <property type="protein sequence ID" value="CAA9412528.1"/>
    <property type="molecule type" value="Genomic_DNA"/>
</dbReference>
<dbReference type="SUPFAM" id="SSF51658">
    <property type="entry name" value="Xylose isomerase-like"/>
    <property type="match status" value="1"/>
</dbReference>
<dbReference type="PANTHER" id="PTHR42194">
    <property type="entry name" value="UPF0276 PROTEIN HI_1600"/>
    <property type="match status" value="1"/>
</dbReference>
<reference evidence="1" key="1">
    <citation type="submission" date="2020-02" db="EMBL/GenBank/DDBJ databases">
        <authorList>
            <person name="Meier V. D."/>
        </authorList>
    </citation>
    <scope>NUCLEOTIDE SEQUENCE</scope>
    <source>
        <strain evidence="1">AVDCRST_MAG74</strain>
    </source>
</reference>
<evidence type="ECO:0000313" key="1">
    <source>
        <dbReference type="EMBL" id="CAA9412528.1"/>
    </source>
</evidence>
<name>A0A6J4PCH9_9BACT</name>
<protein>
    <recommendedName>
        <fullName evidence="2">DUF692 domain-containing protein</fullName>
    </recommendedName>
</protein>
<proteinExistence type="predicted"/>
<accession>A0A6J4PCH9</accession>
<dbReference type="PANTHER" id="PTHR42194:SF1">
    <property type="entry name" value="UPF0276 PROTEIN HI_1600"/>
    <property type="match status" value="1"/>
</dbReference>
<organism evidence="1">
    <name type="scientific">uncultured Pyrinomonadaceae bacterium</name>
    <dbReference type="NCBI Taxonomy" id="2283094"/>
    <lineage>
        <taxon>Bacteria</taxon>
        <taxon>Pseudomonadati</taxon>
        <taxon>Acidobacteriota</taxon>
        <taxon>Blastocatellia</taxon>
        <taxon>Blastocatellales</taxon>
        <taxon>Pyrinomonadaceae</taxon>
        <taxon>environmental samples</taxon>
    </lineage>
</organism>
<dbReference type="InterPro" id="IPR036237">
    <property type="entry name" value="Xyl_isomerase-like_sf"/>
</dbReference>
<dbReference type="AlphaFoldDB" id="A0A6J4PCH9"/>
<evidence type="ECO:0008006" key="2">
    <source>
        <dbReference type="Google" id="ProtNLM"/>
    </source>
</evidence>
<dbReference type="InterPro" id="IPR007801">
    <property type="entry name" value="MbnB/TglH/ChrH"/>
</dbReference>
<dbReference type="Gene3D" id="3.20.20.150">
    <property type="entry name" value="Divalent-metal-dependent TIM barrel enzymes"/>
    <property type="match status" value="1"/>
</dbReference>
<sequence>MKSLPKLGIGIGFREQFRADVFLHQNKIDFLEITADHYFDANRKKLEELELLKQHFPLIPHGLDLSLGSAEGVDAHYLEKFADLVEKLNPAWFSEHLCFTKSGGRQIGHLAPVPYTDEAVKVFVSNITRVKAKINAPLILENITYNVRFPSSEMSEAKFITKILEETDCGLLLDITNLYINSVNHRFDWRVFLDELPSERIVQLHFVGLHKHEKRLIDAHAHKTGDEIWEVFREVCQRADVKGAILERDENLPPFTEILEEIETAKSLFKNPNLKELPAV</sequence>